<evidence type="ECO:0000313" key="7">
    <source>
        <dbReference type="Proteomes" id="UP000236737"/>
    </source>
</evidence>
<name>A0A1H5SHL5_9FLAO</name>
<dbReference type="InterPro" id="IPR002884">
    <property type="entry name" value="P_dom"/>
</dbReference>
<keyword evidence="1" id="KW-0645">Protease</keyword>
<evidence type="ECO:0000256" key="2">
    <source>
        <dbReference type="ARBA" id="ARBA00022729"/>
    </source>
</evidence>
<keyword evidence="2 4" id="KW-0732">Signal</keyword>
<dbReference type="InterPro" id="IPR026444">
    <property type="entry name" value="Secre_tail"/>
</dbReference>
<organism evidence="6 7">
    <name type="scientific">Flavobacterium urumqiense</name>
    <dbReference type="NCBI Taxonomy" id="935224"/>
    <lineage>
        <taxon>Bacteria</taxon>
        <taxon>Pseudomonadati</taxon>
        <taxon>Bacteroidota</taxon>
        <taxon>Flavobacteriia</taxon>
        <taxon>Flavobacteriales</taxon>
        <taxon>Flavobacteriaceae</taxon>
        <taxon>Flavobacterium</taxon>
    </lineage>
</organism>
<proteinExistence type="predicted"/>
<dbReference type="SUPFAM" id="SSF49785">
    <property type="entry name" value="Galactose-binding domain-like"/>
    <property type="match status" value="1"/>
</dbReference>
<dbReference type="EMBL" id="FNVP01000001">
    <property type="protein sequence ID" value="SEF49975.1"/>
    <property type="molecule type" value="Genomic_DNA"/>
</dbReference>
<keyword evidence="3" id="KW-0378">Hydrolase</keyword>
<dbReference type="Pfam" id="PF01483">
    <property type="entry name" value="P_proprotein"/>
    <property type="match status" value="1"/>
</dbReference>
<evidence type="ECO:0000256" key="4">
    <source>
        <dbReference type="SAM" id="SignalP"/>
    </source>
</evidence>
<protein>
    <submittedName>
        <fullName evidence="6">Por secretion system C-terminal sorting domain-containing protein</fullName>
    </submittedName>
</protein>
<dbReference type="Gene3D" id="3.40.390.10">
    <property type="entry name" value="Collagenase (Catalytic Domain)"/>
    <property type="match status" value="1"/>
</dbReference>
<dbReference type="GO" id="GO:0006508">
    <property type="term" value="P:proteolysis"/>
    <property type="evidence" value="ECO:0007669"/>
    <property type="project" value="UniProtKB-KW"/>
</dbReference>
<dbReference type="Gene3D" id="2.60.40.10">
    <property type="entry name" value="Immunoglobulins"/>
    <property type="match status" value="1"/>
</dbReference>
<evidence type="ECO:0000313" key="6">
    <source>
        <dbReference type="EMBL" id="SEF49975.1"/>
    </source>
</evidence>
<dbReference type="GO" id="GO:0008237">
    <property type="term" value="F:metallopeptidase activity"/>
    <property type="evidence" value="ECO:0007669"/>
    <property type="project" value="InterPro"/>
</dbReference>
<feature type="chain" id="PRO_5009284027" evidence="4">
    <location>
        <begin position="20"/>
        <end position="920"/>
    </location>
</feature>
<accession>A0A1H5SHL5</accession>
<dbReference type="OrthoDB" id="9792152at2"/>
<evidence type="ECO:0000256" key="3">
    <source>
        <dbReference type="ARBA" id="ARBA00022801"/>
    </source>
</evidence>
<gene>
    <name evidence="6" type="ORF">SAMN04488130_101289</name>
</gene>
<dbReference type="GO" id="GO:0004252">
    <property type="term" value="F:serine-type endopeptidase activity"/>
    <property type="evidence" value="ECO:0007669"/>
    <property type="project" value="InterPro"/>
</dbReference>
<dbReference type="Gene3D" id="2.60.120.260">
    <property type="entry name" value="Galactose-binding domain-like"/>
    <property type="match status" value="1"/>
</dbReference>
<dbReference type="NCBIfam" id="TIGR04183">
    <property type="entry name" value="Por_Secre_tail"/>
    <property type="match status" value="1"/>
</dbReference>
<dbReference type="InterPro" id="IPR008979">
    <property type="entry name" value="Galactose-bd-like_sf"/>
</dbReference>
<dbReference type="InterPro" id="IPR013783">
    <property type="entry name" value="Ig-like_fold"/>
</dbReference>
<sequence length="920" mass="98970">MKKIILFFIIVVCNSTMNAQNNSPWTRINLDNNTISDRNNINLNLGRQLFFKFDNTILRQSLLSLESKVSKINKVEILIPNKNGKLEQFSVWESSNFEPELQAKYPDIRSYAGIGITDKNASINFSISPNGIQTMILRADEGSEFIEPYAKDKNIYILFDSKNRERGNLPFSCKTEDLVLNKKLLSVTNKIAANNGVFKTLRLALSCTAEYTTYHRAIKTNSFGTKADALAAMNNTMIKVNGIFNKDLAVKLVIIANDEDVIFTDAATDPYSDAATGLTTIAGCTEKIVNGNDCPGTWNVELQNTLTNVIGGSNYDIGHLFGASGGGGNAGCIGCVCDPLRNTNTTPVYNIGKGSGFTSPSDGIPQGDTFDIDFVAHEMGHQLGANHTFSYDSGERTGVNVEPGSGSTIMGYAGITTNYDVQANSDDYFAYASIKQIQNNLSSKTCPISTILSNSAPLISAGLDYTIPNGTAFKLTGTGSDINGDTISYCWEQNDTAIAQSGADSFAVSTKTDGPLFRSIYPSSSKFRYMPAYGLVLSNRLTSAWESVASVARTLHFTLTGRDNAIQGTGQTNTDEMIVNVSGTVGPFAVTSQNTDDLSWVKGSSQTITWSVSGANALAGSANVNIKLSIDGGLTFPTLLIGNTPNDGSETITAPNVAATNCRILIEPTANIYYALNSKAFAIGYSVASSCTSYAFGAPFNIPDASTISKTVNVPASTETIVDVNFAVSFTHKYLSDVQLEVVSPQGTIVKLFDRSCGASNSNLVLNYDDAGVALACGTITAQTVIPFNPLAAFNGQSKQGVWTFRASDAQVNDIGKVDSAAITICTQTFTLAAPEFQINDFVLYPNPNKGNFNIQFTSNSSNGIKVLVHDLSGRKLFENEFKNKSNFNENIQLKNAQPGAYLLTVIDGNRKDVRKIVIE</sequence>
<dbReference type="PROSITE" id="PS51829">
    <property type="entry name" value="P_HOMO_B"/>
    <property type="match status" value="1"/>
</dbReference>
<evidence type="ECO:0000256" key="1">
    <source>
        <dbReference type="ARBA" id="ARBA00022670"/>
    </source>
</evidence>
<dbReference type="RefSeq" id="WP_103998431.1">
    <property type="nucleotide sequence ID" value="NZ_FNVP01000001.1"/>
</dbReference>
<dbReference type="Pfam" id="PF13583">
    <property type="entry name" value="Reprolysin_4"/>
    <property type="match status" value="1"/>
</dbReference>
<feature type="domain" description="P/Homo B" evidence="5">
    <location>
        <begin position="686"/>
        <end position="832"/>
    </location>
</feature>
<dbReference type="Proteomes" id="UP000236737">
    <property type="component" value="Unassembled WGS sequence"/>
</dbReference>
<evidence type="ECO:0000259" key="5">
    <source>
        <dbReference type="PROSITE" id="PS51829"/>
    </source>
</evidence>
<reference evidence="7" key="1">
    <citation type="submission" date="2016-10" db="EMBL/GenBank/DDBJ databases">
        <authorList>
            <person name="Varghese N."/>
            <person name="Submissions S."/>
        </authorList>
    </citation>
    <scope>NUCLEOTIDE SEQUENCE [LARGE SCALE GENOMIC DNA]</scope>
    <source>
        <strain evidence="7">CGMCC 1.9230</strain>
    </source>
</reference>
<dbReference type="Pfam" id="PF18962">
    <property type="entry name" value="Por_Secre_tail"/>
    <property type="match status" value="1"/>
</dbReference>
<keyword evidence="7" id="KW-1185">Reference proteome</keyword>
<feature type="signal peptide" evidence="4">
    <location>
        <begin position="1"/>
        <end position="19"/>
    </location>
</feature>
<dbReference type="SUPFAM" id="SSF55486">
    <property type="entry name" value="Metalloproteases ('zincins'), catalytic domain"/>
    <property type="match status" value="1"/>
</dbReference>
<dbReference type="InterPro" id="IPR024079">
    <property type="entry name" value="MetalloPept_cat_dom_sf"/>
</dbReference>
<dbReference type="AlphaFoldDB" id="A0A1H5SHL5"/>